<keyword evidence="2" id="KW-0560">Oxidoreductase</keyword>
<dbReference type="AlphaFoldDB" id="A0A0W0ZJJ2"/>
<dbReference type="SUPFAM" id="SSF51735">
    <property type="entry name" value="NAD(P)-binding Rossmann-fold domains"/>
    <property type="match status" value="1"/>
</dbReference>
<reference evidence="3 4" key="1">
    <citation type="submission" date="2015-11" db="EMBL/GenBank/DDBJ databases">
        <title>Genomic analysis of 38 Legionella species identifies large and diverse effector repertoires.</title>
        <authorList>
            <person name="Burstein D."/>
            <person name="Amaro F."/>
            <person name="Zusman T."/>
            <person name="Lifshitz Z."/>
            <person name="Cohen O."/>
            <person name="Gilbert J.A."/>
            <person name="Pupko T."/>
            <person name="Shuman H.A."/>
            <person name="Segal G."/>
        </authorList>
    </citation>
    <scope>NUCLEOTIDE SEQUENCE [LARGE SCALE GENOMIC DNA]</scope>
    <source>
        <strain evidence="3 4">IMVS3376</strain>
    </source>
</reference>
<evidence type="ECO:0000256" key="2">
    <source>
        <dbReference type="ARBA" id="ARBA00023002"/>
    </source>
</evidence>
<dbReference type="GO" id="GO:0016020">
    <property type="term" value="C:membrane"/>
    <property type="evidence" value="ECO:0007669"/>
    <property type="project" value="TreeGrafter"/>
</dbReference>
<proteinExistence type="inferred from homology"/>
<dbReference type="PATRIC" id="fig|947033.5.peg.2490"/>
<dbReference type="Gene3D" id="3.40.50.720">
    <property type="entry name" value="NAD(P)-binding Rossmann-like Domain"/>
    <property type="match status" value="1"/>
</dbReference>
<dbReference type="EMBL" id="LNYY01000019">
    <property type="protein sequence ID" value="KTD69192.1"/>
    <property type="molecule type" value="Genomic_DNA"/>
</dbReference>
<sequence>MFLNAGKYESIDVKNFNSETVEAILQVNFLGPIYGVEASLPLLRASSQPQLVAMSSAMSYFCLPKCEAYGASKAAISNFFQGLRLELAKEQIAVSIVIPSFIQTSLLDNANIPQRFIYSVSKAAKLIVDGIEKKKTEIKVPKLQVYLSQLLRLLPNKLSIYLINKMD</sequence>
<dbReference type="InterPro" id="IPR020904">
    <property type="entry name" value="Sc_DH/Rdtase_CS"/>
</dbReference>
<dbReference type="GO" id="GO:0016491">
    <property type="term" value="F:oxidoreductase activity"/>
    <property type="evidence" value="ECO:0007669"/>
    <property type="project" value="UniProtKB-KW"/>
</dbReference>
<dbReference type="PRINTS" id="PR00081">
    <property type="entry name" value="GDHRDH"/>
</dbReference>
<gene>
    <name evidence="3" type="ORF">Lste_2350</name>
</gene>
<dbReference type="PANTHER" id="PTHR44196:SF1">
    <property type="entry name" value="DEHYDROGENASE_REDUCTASE SDR FAMILY MEMBER 7B"/>
    <property type="match status" value="1"/>
</dbReference>
<dbReference type="STRING" id="947033.Lste_2350"/>
<dbReference type="Pfam" id="PF00106">
    <property type="entry name" value="adh_short"/>
    <property type="match status" value="1"/>
</dbReference>
<dbReference type="PROSITE" id="PS00061">
    <property type="entry name" value="ADH_SHORT"/>
    <property type="match status" value="1"/>
</dbReference>
<organism evidence="3 4">
    <name type="scientific">Legionella steelei</name>
    <dbReference type="NCBI Taxonomy" id="947033"/>
    <lineage>
        <taxon>Bacteria</taxon>
        <taxon>Pseudomonadati</taxon>
        <taxon>Pseudomonadota</taxon>
        <taxon>Gammaproteobacteria</taxon>
        <taxon>Legionellales</taxon>
        <taxon>Legionellaceae</taxon>
        <taxon>Legionella</taxon>
    </lineage>
</organism>
<accession>A0A0W0ZJJ2</accession>
<dbReference type="Proteomes" id="UP000054926">
    <property type="component" value="Unassembled WGS sequence"/>
</dbReference>
<protein>
    <submittedName>
        <fullName evidence="3">Polysaccharide biosynthesis dehydrogenase/reductase</fullName>
    </submittedName>
</protein>
<name>A0A0W0ZJJ2_9GAMM</name>
<evidence type="ECO:0000313" key="4">
    <source>
        <dbReference type="Proteomes" id="UP000054926"/>
    </source>
</evidence>
<dbReference type="InterPro" id="IPR036291">
    <property type="entry name" value="NAD(P)-bd_dom_sf"/>
</dbReference>
<keyword evidence="4" id="KW-1185">Reference proteome</keyword>
<comment type="similarity">
    <text evidence="1">Belongs to the short-chain dehydrogenases/reductases (SDR) family.</text>
</comment>
<dbReference type="PANTHER" id="PTHR44196">
    <property type="entry name" value="DEHYDROGENASE/REDUCTASE SDR FAMILY MEMBER 7B"/>
    <property type="match status" value="1"/>
</dbReference>
<evidence type="ECO:0000256" key="1">
    <source>
        <dbReference type="ARBA" id="ARBA00006484"/>
    </source>
</evidence>
<comment type="caution">
    <text evidence="3">The sequence shown here is derived from an EMBL/GenBank/DDBJ whole genome shotgun (WGS) entry which is preliminary data.</text>
</comment>
<dbReference type="RefSeq" id="WP_058511143.1">
    <property type="nucleotide sequence ID" value="NZ_LNYY01000019.1"/>
</dbReference>
<evidence type="ECO:0000313" key="3">
    <source>
        <dbReference type="EMBL" id="KTD69192.1"/>
    </source>
</evidence>
<dbReference type="InterPro" id="IPR002347">
    <property type="entry name" value="SDR_fam"/>
</dbReference>